<evidence type="ECO:0000313" key="2">
    <source>
        <dbReference type="Proteomes" id="UP000008694"/>
    </source>
</evidence>
<organism evidence="2">
    <name type="scientific">Arabidopsis lyrata subsp. lyrata</name>
    <name type="common">Lyre-leaved rock-cress</name>
    <dbReference type="NCBI Taxonomy" id="81972"/>
    <lineage>
        <taxon>Eukaryota</taxon>
        <taxon>Viridiplantae</taxon>
        <taxon>Streptophyta</taxon>
        <taxon>Embryophyta</taxon>
        <taxon>Tracheophyta</taxon>
        <taxon>Spermatophyta</taxon>
        <taxon>Magnoliopsida</taxon>
        <taxon>eudicotyledons</taxon>
        <taxon>Gunneridae</taxon>
        <taxon>Pentapetalae</taxon>
        <taxon>rosids</taxon>
        <taxon>malvids</taxon>
        <taxon>Brassicales</taxon>
        <taxon>Brassicaceae</taxon>
        <taxon>Camelineae</taxon>
        <taxon>Arabidopsis</taxon>
    </lineage>
</organism>
<protein>
    <submittedName>
        <fullName evidence="1">Predicted protein</fullName>
    </submittedName>
</protein>
<name>D7LWL0_ARALL</name>
<gene>
    <name evidence="1" type="ORF">ARALYDRAFT_907532</name>
</gene>
<dbReference type="AlphaFoldDB" id="D7LWL0"/>
<evidence type="ECO:0000313" key="1">
    <source>
        <dbReference type="EMBL" id="EFH54576.1"/>
    </source>
</evidence>
<dbReference type="EMBL" id="GL348717">
    <property type="protein sequence ID" value="EFH54576.1"/>
    <property type="molecule type" value="Genomic_DNA"/>
</dbReference>
<reference evidence="2" key="1">
    <citation type="journal article" date="2011" name="Nat. Genet.">
        <title>The Arabidopsis lyrata genome sequence and the basis of rapid genome size change.</title>
        <authorList>
            <person name="Hu T.T."/>
            <person name="Pattyn P."/>
            <person name="Bakker E.G."/>
            <person name="Cao J."/>
            <person name="Cheng J.-F."/>
            <person name="Clark R.M."/>
            <person name="Fahlgren N."/>
            <person name="Fawcett J.A."/>
            <person name="Grimwood J."/>
            <person name="Gundlach H."/>
            <person name="Haberer G."/>
            <person name="Hollister J.D."/>
            <person name="Ossowski S."/>
            <person name="Ottilar R.P."/>
            <person name="Salamov A.A."/>
            <person name="Schneeberger K."/>
            <person name="Spannagl M."/>
            <person name="Wang X."/>
            <person name="Yang L."/>
            <person name="Nasrallah M.E."/>
            <person name="Bergelson J."/>
            <person name="Carrington J.C."/>
            <person name="Gaut B.S."/>
            <person name="Schmutz J."/>
            <person name="Mayer K.F.X."/>
            <person name="Van de Peer Y."/>
            <person name="Grigoriev I.V."/>
            <person name="Nordborg M."/>
            <person name="Weigel D."/>
            <person name="Guo Y.-L."/>
        </authorList>
    </citation>
    <scope>NUCLEOTIDE SEQUENCE [LARGE SCALE GENOMIC DNA]</scope>
    <source>
        <strain evidence="2">cv. MN47</strain>
    </source>
</reference>
<dbReference type="HOGENOM" id="CLU_2708202_0_0_1"/>
<keyword evidence="2" id="KW-1185">Reference proteome</keyword>
<accession>D7LWL0</accession>
<proteinExistence type="predicted"/>
<dbReference type="Proteomes" id="UP000008694">
    <property type="component" value="Unassembled WGS sequence"/>
</dbReference>
<dbReference type="Gramene" id="scaffold_503236.1">
    <property type="protein sequence ID" value="scaffold_503236.1"/>
    <property type="gene ID" value="scaffold_503236.1"/>
</dbReference>
<sequence length="73" mass="8558">MALVGGLYSMSLTWVRAEDIVKVKFLFSTWFWFYEDAVRLKQVKSITYLSWNCMFLLNQRGGLGFVPTICFFS</sequence>